<keyword evidence="1" id="KW-0812">Transmembrane</keyword>
<protein>
    <submittedName>
        <fullName evidence="3">AAEL001335-PA</fullName>
    </submittedName>
</protein>
<keyword evidence="2" id="KW-0732">Signal</keyword>
<dbReference type="AlphaFoldDB" id="Q17LG7"/>
<gene>
    <name evidence="3" type="ORF">AaeL_AAEL001335</name>
</gene>
<dbReference type="EMBL" id="CH477215">
    <property type="protein sequence ID" value="EAT47569.1"/>
    <property type="molecule type" value="Genomic_DNA"/>
</dbReference>
<proteinExistence type="predicted"/>
<keyword evidence="1" id="KW-1133">Transmembrane helix</keyword>
<keyword evidence="1" id="KW-0472">Membrane</keyword>
<dbReference type="HOGENOM" id="CLU_1134351_0_0_1"/>
<name>Q17LG7_AEDAE</name>
<feature type="signal peptide" evidence="2">
    <location>
        <begin position="1"/>
        <end position="18"/>
    </location>
</feature>
<dbReference type="Proteomes" id="UP000682892">
    <property type="component" value="Chromosome 3"/>
</dbReference>
<sequence>MKCSAVIVFVIALTPTWAILFYPCAKPSPQPEVKSYVTVMSSWLDWNATFDSSSLAHQLLHNPCLEVEYYGDKIEHSFFYSIYGTCNNEEMFRYTARIMAPYGCCRTELEYSRKPGNPCERFPLNHTLTLFWDKISMDICMDSKLTQRMNLYITETYFDGFTVREQREWLRAPPRLFNDARVQECWCNRSGQPRQSETWQRERRCAREPREQQLTALNGFGWLAVALLMVGAIGALGAVLYWRMK</sequence>
<evidence type="ECO:0000313" key="3">
    <source>
        <dbReference type="EMBL" id="EAT47569.1"/>
    </source>
</evidence>
<accession>Q17LG7</accession>
<organism evidence="3 4">
    <name type="scientific">Aedes aegypti</name>
    <name type="common">Yellowfever mosquito</name>
    <name type="synonym">Culex aegypti</name>
    <dbReference type="NCBI Taxonomy" id="7159"/>
    <lineage>
        <taxon>Eukaryota</taxon>
        <taxon>Metazoa</taxon>
        <taxon>Ecdysozoa</taxon>
        <taxon>Arthropoda</taxon>
        <taxon>Hexapoda</taxon>
        <taxon>Insecta</taxon>
        <taxon>Pterygota</taxon>
        <taxon>Neoptera</taxon>
        <taxon>Endopterygota</taxon>
        <taxon>Diptera</taxon>
        <taxon>Nematocera</taxon>
        <taxon>Culicoidea</taxon>
        <taxon>Culicidae</taxon>
        <taxon>Culicinae</taxon>
        <taxon>Aedini</taxon>
        <taxon>Aedes</taxon>
        <taxon>Stegomyia</taxon>
    </lineage>
</organism>
<evidence type="ECO:0000256" key="1">
    <source>
        <dbReference type="SAM" id="Phobius"/>
    </source>
</evidence>
<feature type="transmembrane region" description="Helical" evidence="1">
    <location>
        <begin position="220"/>
        <end position="242"/>
    </location>
</feature>
<evidence type="ECO:0000256" key="2">
    <source>
        <dbReference type="SAM" id="SignalP"/>
    </source>
</evidence>
<evidence type="ECO:0000313" key="4">
    <source>
        <dbReference type="Proteomes" id="UP000682892"/>
    </source>
</evidence>
<dbReference type="PaxDb" id="7159-AAEL001335-PA"/>
<reference evidence="3" key="3">
    <citation type="submission" date="2012-09" db="EMBL/GenBank/DDBJ databases">
        <authorList>
            <consortium name="VectorBase"/>
        </authorList>
    </citation>
    <scope>NUCLEOTIDE SEQUENCE</scope>
    <source>
        <strain evidence="3">Liverpool</strain>
    </source>
</reference>
<feature type="chain" id="PRO_5014308183" evidence="2">
    <location>
        <begin position="19"/>
        <end position="245"/>
    </location>
</feature>
<reference evidence="3" key="2">
    <citation type="journal article" date="2007" name="Science">
        <title>Genome sequence of Aedes aegypti, a major arbovirus vector.</title>
        <authorList>
            <person name="Nene V."/>
            <person name="Wortman J.R."/>
            <person name="Lawson D."/>
            <person name="Haas B."/>
            <person name="Kodira C."/>
            <person name="Tu Z.J."/>
            <person name="Loftus B."/>
            <person name="Xi Z."/>
            <person name="Megy K."/>
            <person name="Grabherr M."/>
            <person name="Ren Q."/>
            <person name="Zdobnov E.M."/>
            <person name="Lobo N.F."/>
            <person name="Campbell K.S."/>
            <person name="Brown S.E."/>
            <person name="Bonaldo M.F."/>
            <person name="Zhu J."/>
            <person name="Sinkins S.P."/>
            <person name="Hogenkamp D.G."/>
            <person name="Amedeo P."/>
            <person name="Arensburger P."/>
            <person name="Atkinson P.W."/>
            <person name="Bidwell S."/>
            <person name="Biedler J."/>
            <person name="Birney E."/>
            <person name="Bruggner R.V."/>
            <person name="Costas J."/>
            <person name="Coy M.R."/>
            <person name="Crabtree J."/>
            <person name="Crawford M."/>
            <person name="Debruyn B."/>
            <person name="Decaprio D."/>
            <person name="Eiglmeier K."/>
            <person name="Eisenstadt E."/>
            <person name="El-Dorry H."/>
            <person name="Gelbart W.M."/>
            <person name="Gomes S.L."/>
            <person name="Hammond M."/>
            <person name="Hannick L.I."/>
            <person name="Hogan J.R."/>
            <person name="Holmes M.H."/>
            <person name="Jaffe D."/>
            <person name="Johnston J.S."/>
            <person name="Kennedy R.C."/>
            <person name="Koo H."/>
            <person name="Kravitz S."/>
            <person name="Kriventseva E.V."/>
            <person name="Kulp D."/>
            <person name="Labutti K."/>
            <person name="Lee E."/>
            <person name="Li S."/>
            <person name="Lovin D.D."/>
            <person name="Mao C."/>
            <person name="Mauceli E."/>
            <person name="Menck C.F."/>
            <person name="Miller J.R."/>
            <person name="Montgomery P."/>
            <person name="Mori A."/>
            <person name="Nascimento A.L."/>
            <person name="Naveira H.F."/>
            <person name="Nusbaum C."/>
            <person name="O'leary S."/>
            <person name="Orvis J."/>
            <person name="Pertea M."/>
            <person name="Quesneville H."/>
            <person name="Reidenbach K.R."/>
            <person name="Rogers Y.H."/>
            <person name="Roth C.W."/>
            <person name="Schneider J.R."/>
            <person name="Schatz M."/>
            <person name="Shumway M."/>
            <person name="Stanke M."/>
            <person name="Stinson E.O."/>
            <person name="Tubio J.M."/>
            <person name="Vanzee J.P."/>
            <person name="Verjovski-Almeida S."/>
            <person name="Werner D."/>
            <person name="White O."/>
            <person name="Wyder S."/>
            <person name="Zeng Q."/>
            <person name="Zhao Q."/>
            <person name="Zhao Y."/>
            <person name="Hill C.A."/>
            <person name="Raikhel A.S."/>
            <person name="Soares M.B."/>
            <person name="Knudson D.L."/>
            <person name="Lee N.H."/>
            <person name="Galagan J."/>
            <person name="Salzberg S.L."/>
            <person name="Paulsen I.T."/>
            <person name="Dimopoulos G."/>
            <person name="Collins F.H."/>
            <person name="Birren B."/>
            <person name="Fraser-Liggett C.M."/>
            <person name="Severson D.W."/>
        </authorList>
    </citation>
    <scope>NUCLEOTIDE SEQUENCE [LARGE SCALE GENOMIC DNA]</scope>
    <source>
        <strain evidence="3">Liverpool</strain>
    </source>
</reference>
<reference evidence="3" key="1">
    <citation type="submission" date="2005-10" db="EMBL/GenBank/DDBJ databases">
        <authorList>
            <person name="Loftus B.J."/>
            <person name="Nene V.M."/>
            <person name="Hannick L.I."/>
            <person name="Bidwell S."/>
            <person name="Haas B."/>
            <person name="Amedeo P."/>
            <person name="Orvis J."/>
            <person name="Wortman J.R."/>
            <person name="White O.R."/>
            <person name="Salzberg S."/>
            <person name="Shumway M."/>
            <person name="Koo H."/>
            <person name="Zhao Y."/>
            <person name="Holmes M."/>
            <person name="Miller J."/>
            <person name="Schatz M."/>
            <person name="Pop M."/>
            <person name="Pai G."/>
            <person name="Utterback T."/>
            <person name="Rogers Y.-H."/>
            <person name="Kravitz S."/>
            <person name="Fraser C.M."/>
        </authorList>
    </citation>
    <scope>NUCLEOTIDE SEQUENCE</scope>
    <source>
        <strain evidence="3">Liverpool</strain>
    </source>
</reference>